<feature type="domain" description="Lipocalin/cytosolic fatty-acid binding" evidence="9">
    <location>
        <begin position="38"/>
        <end position="175"/>
    </location>
</feature>
<name>A0ABM2XAG3_MESAU</name>
<dbReference type="Pfam" id="PF00061">
    <property type="entry name" value="Lipocalin"/>
    <property type="match status" value="1"/>
</dbReference>
<dbReference type="Proteomes" id="UP000886700">
    <property type="component" value="Unplaced"/>
</dbReference>
<comment type="similarity">
    <text evidence="2 7">Belongs to the calycin superfamily. Lipocalin family.</text>
</comment>
<dbReference type="PANTHER" id="PTHR11430">
    <property type="entry name" value="LIPOCALIN"/>
    <property type="match status" value="1"/>
</dbReference>
<dbReference type="PROSITE" id="PS00213">
    <property type="entry name" value="LIPOCALIN"/>
    <property type="match status" value="1"/>
</dbReference>
<keyword evidence="4 8" id="KW-0732">Signal</keyword>
<proteinExistence type="inferred from homology"/>
<dbReference type="Gene3D" id="2.40.128.20">
    <property type="match status" value="1"/>
</dbReference>
<evidence type="ECO:0000256" key="6">
    <source>
        <dbReference type="ARBA" id="ARBA00023157"/>
    </source>
</evidence>
<keyword evidence="5" id="KW-0590">Pheromone-binding</keyword>
<dbReference type="InterPro" id="IPR012674">
    <property type="entry name" value="Calycin"/>
</dbReference>
<evidence type="ECO:0000313" key="10">
    <source>
        <dbReference type="Proteomes" id="UP000886700"/>
    </source>
</evidence>
<evidence type="ECO:0000256" key="4">
    <source>
        <dbReference type="ARBA" id="ARBA00022729"/>
    </source>
</evidence>
<keyword evidence="10" id="KW-1185">Reference proteome</keyword>
<dbReference type="InterPro" id="IPR000566">
    <property type="entry name" value="Lipocln_cytosolic_FA-bd_dom"/>
</dbReference>
<comment type="subcellular location">
    <subcellularLocation>
        <location evidence="1">Secreted</location>
    </subcellularLocation>
</comment>
<evidence type="ECO:0000313" key="11">
    <source>
        <dbReference type="RefSeq" id="XP_040597898.1"/>
    </source>
</evidence>
<evidence type="ECO:0000256" key="3">
    <source>
        <dbReference type="ARBA" id="ARBA00022525"/>
    </source>
</evidence>
<evidence type="ECO:0000256" key="1">
    <source>
        <dbReference type="ARBA" id="ARBA00004613"/>
    </source>
</evidence>
<keyword evidence="6" id="KW-1015">Disulfide bond</keyword>
<keyword evidence="3" id="KW-0964">Secreted</keyword>
<dbReference type="InterPro" id="IPR002971">
    <property type="entry name" value="Maj_urinary"/>
</dbReference>
<accession>A0ABM2XAG3</accession>
<reference evidence="11" key="1">
    <citation type="submission" date="2025-08" db="UniProtKB">
        <authorList>
            <consortium name="RefSeq"/>
        </authorList>
    </citation>
    <scope>IDENTIFICATION</scope>
    <source>
        <tissue evidence="11">Liver</tissue>
    </source>
</reference>
<protein>
    <submittedName>
        <fullName evidence="11">Major urinary protein 20-like isoform X1</fullName>
    </submittedName>
</protein>
<evidence type="ECO:0000256" key="8">
    <source>
        <dbReference type="SAM" id="SignalP"/>
    </source>
</evidence>
<dbReference type="InterPro" id="IPR002345">
    <property type="entry name" value="Lipocalin"/>
</dbReference>
<dbReference type="RefSeq" id="XP_040597898.1">
    <property type="nucleotide sequence ID" value="XM_040741964.1"/>
</dbReference>
<dbReference type="GeneID" id="121138913"/>
<dbReference type="PRINTS" id="PR00179">
    <property type="entry name" value="LIPOCALIN"/>
</dbReference>
<gene>
    <name evidence="11" type="primary">LOC121138913</name>
</gene>
<feature type="chain" id="PRO_5045311961" evidence="8">
    <location>
        <begin position="22"/>
        <end position="216"/>
    </location>
</feature>
<evidence type="ECO:0000256" key="2">
    <source>
        <dbReference type="ARBA" id="ARBA00006889"/>
    </source>
</evidence>
<evidence type="ECO:0000259" key="9">
    <source>
        <dbReference type="Pfam" id="PF00061"/>
    </source>
</evidence>
<sequence>MRLLLLLVVLGLELTLVCVHAEAKTSLIGKNFNPQKIQGKWHSILLASDKREMIEEHGSMRDFVEYIRLLDNSSLALKLHTIVDGECTELYLVCDKTEEDGVYIIYNEYNRFTVLDTDYADYIITHLRHIKNGETFQLMKLYGRKPKLSSNIKKKFGDLCQKHGIVKENILDLTEAACSISCGNKLDLVPECILIHTLQITVSRPKLEEWLEPPGG</sequence>
<dbReference type="PRINTS" id="PR01221">
    <property type="entry name" value="MAJORURINARY"/>
</dbReference>
<dbReference type="InterPro" id="IPR022272">
    <property type="entry name" value="Lipocalin_CS"/>
</dbReference>
<feature type="signal peptide" evidence="8">
    <location>
        <begin position="1"/>
        <end position="21"/>
    </location>
</feature>
<evidence type="ECO:0000256" key="5">
    <source>
        <dbReference type="ARBA" id="ARBA00023106"/>
    </source>
</evidence>
<evidence type="ECO:0000256" key="7">
    <source>
        <dbReference type="RuleBase" id="RU003695"/>
    </source>
</evidence>
<dbReference type="PANTHER" id="PTHR11430:SF76">
    <property type="entry name" value="MAJOR URINARY PROTEIN 1-RELATED"/>
    <property type="match status" value="1"/>
</dbReference>
<dbReference type="SUPFAM" id="SSF50814">
    <property type="entry name" value="Lipocalins"/>
    <property type="match status" value="1"/>
</dbReference>
<organism evidence="10 11">
    <name type="scientific">Mesocricetus auratus</name>
    <name type="common">Golden hamster</name>
    <dbReference type="NCBI Taxonomy" id="10036"/>
    <lineage>
        <taxon>Eukaryota</taxon>
        <taxon>Metazoa</taxon>
        <taxon>Chordata</taxon>
        <taxon>Craniata</taxon>
        <taxon>Vertebrata</taxon>
        <taxon>Euteleostomi</taxon>
        <taxon>Mammalia</taxon>
        <taxon>Eutheria</taxon>
        <taxon>Euarchontoglires</taxon>
        <taxon>Glires</taxon>
        <taxon>Rodentia</taxon>
        <taxon>Myomorpha</taxon>
        <taxon>Muroidea</taxon>
        <taxon>Cricetidae</taxon>
        <taxon>Cricetinae</taxon>
        <taxon>Mesocricetus</taxon>
    </lineage>
</organism>